<dbReference type="Proteomes" id="UP000799754">
    <property type="component" value="Unassembled WGS sequence"/>
</dbReference>
<sequence>MSKILSEADEYRVRQLEPVVEMFIAEWTLAESPPPGVPPIDTGDKWAYQKNGCPACMLARIGSDEGALFAIFAGMNGHHRSRSGGQKGVDKIKSKRLRFVRYWMHTHTNGDQAAQDAYDLGVELRELHRDAKSYLRRSRQPTQYTRDSLDEVPVTARHCLDDQEEACLDISDPYNPKDWTTNTHDPNIGPIPPLDPTIPTIIEGWNNKPVPDLPRASILIQSPTPHFTKSTHSFHAVHTIENDTLAPLPLLSHANLKRRDSVLGSSGPPIYPPRPASSIYSSPSRLTLATSIASYNNPTSAPHQTRTQRYDPMESLEERLDKYRNMMARTSFERKANKGEATMEFQGRLLPKPSRVSMYSAFGEEEHGGEEFKMVHVTPPPSPGFEGIGEEYAEDKWDGDDVDVVPDALRPQKRG</sequence>
<protein>
    <submittedName>
        <fullName evidence="1">Uncharacterized protein</fullName>
    </submittedName>
</protein>
<gene>
    <name evidence="1" type="ORF">BU25DRAFT_415205</name>
</gene>
<organism evidence="1 2">
    <name type="scientific">Macroventuria anomochaeta</name>
    <dbReference type="NCBI Taxonomy" id="301207"/>
    <lineage>
        <taxon>Eukaryota</taxon>
        <taxon>Fungi</taxon>
        <taxon>Dikarya</taxon>
        <taxon>Ascomycota</taxon>
        <taxon>Pezizomycotina</taxon>
        <taxon>Dothideomycetes</taxon>
        <taxon>Pleosporomycetidae</taxon>
        <taxon>Pleosporales</taxon>
        <taxon>Pleosporineae</taxon>
        <taxon>Didymellaceae</taxon>
        <taxon>Macroventuria</taxon>
    </lineage>
</organism>
<keyword evidence="2" id="KW-1185">Reference proteome</keyword>
<proteinExistence type="predicted"/>
<accession>A0ACB6RKJ7</accession>
<evidence type="ECO:0000313" key="2">
    <source>
        <dbReference type="Proteomes" id="UP000799754"/>
    </source>
</evidence>
<dbReference type="EMBL" id="MU006744">
    <property type="protein sequence ID" value="KAF2622475.1"/>
    <property type="molecule type" value="Genomic_DNA"/>
</dbReference>
<evidence type="ECO:0000313" key="1">
    <source>
        <dbReference type="EMBL" id="KAF2622475.1"/>
    </source>
</evidence>
<name>A0ACB6RKJ7_9PLEO</name>
<reference evidence="1" key="1">
    <citation type="journal article" date="2020" name="Stud. Mycol.">
        <title>101 Dothideomycetes genomes: a test case for predicting lifestyles and emergence of pathogens.</title>
        <authorList>
            <person name="Haridas S."/>
            <person name="Albert R."/>
            <person name="Binder M."/>
            <person name="Bloem J."/>
            <person name="Labutti K."/>
            <person name="Salamov A."/>
            <person name="Andreopoulos B."/>
            <person name="Baker S."/>
            <person name="Barry K."/>
            <person name="Bills G."/>
            <person name="Bluhm B."/>
            <person name="Cannon C."/>
            <person name="Castanera R."/>
            <person name="Culley D."/>
            <person name="Daum C."/>
            <person name="Ezra D."/>
            <person name="Gonzalez J."/>
            <person name="Henrissat B."/>
            <person name="Kuo A."/>
            <person name="Liang C."/>
            <person name="Lipzen A."/>
            <person name="Lutzoni F."/>
            <person name="Magnuson J."/>
            <person name="Mondo S."/>
            <person name="Nolan M."/>
            <person name="Ohm R."/>
            <person name="Pangilinan J."/>
            <person name="Park H.-J."/>
            <person name="Ramirez L."/>
            <person name="Alfaro M."/>
            <person name="Sun H."/>
            <person name="Tritt A."/>
            <person name="Yoshinaga Y."/>
            <person name="Zwiers L.-H."/>
            <person name="Turgeon B."/>
            <person name="Goodwin S."/>
            <person name="Spatafora J."/>
            <person name="Crous P."/>
            <person name="Grigoriev I."/>
        </authorList>
    </citation>
    <scope>NUCLEOTIDE SEQUENCE</scope>
    <source>
        <strain evidence="1">CBS 525.71</strain>
    </source>
</reference>
<comment type="caution">
    <text evidence="1">The sequence shown here is derived from an EMBL/GenBank/DDBJ whole genome shotgun (WGS) entry which is preliminary data.</text>
</comment>